<proteinExistence type="predicted"/>
<dbReference type="SUPFAM" id="SSF48179">
    <property type="entry name" value="6-phosphogluconate dehydrogenase C-terminal domain-like"/>
    <property type="match status" value="1"/>
</dbReference>
<accession>A0A7H9B5X1</accession>
<feature type="domain" description="Ketopantoate reductase C-terminal" evidence="2">
    <location>
        <begin position="196"/>
        <end position="316"/>
    </location>
</feature>
<dbReference type="Gene3D" id="3.40.50.720">
    <property type="entry name" value="NAD(P)-binding Rossmann-like Domain"/>
    <property type="match status" value="1"/>
</dbReference>
<evidence type="ECO:0000313" key="3">
    <source>
        <dbReference type="EMBL" id="QLG74118.1"/>
    </source>
</evidence>
<dbReference type="GO" id="GO:0005737">
    <property type="term" value="C:cytoplasm"/>
    <property type="evidence" value="ECO:0007669"/>
    <property type="project" value="TreeGrafter"/>
</dbReference>
<dbReference type="InterPro" id="IPR013752">
    <property type="entry name" value="KPA_reductase"/>
</dbReference>
<dbReference type="PANTHER" id="PTHR21708:SF30">
    <property type="entry name" value="2-DEHYDROPANTOATE 2-REDUCTASE-RELATED"/>
    <property type="match status" value="1"/>
</dbReference>
<dbReference type="RefSeq" id="XP_037145843.1">
    <property type="nucleotide sequence ID" value="XM_037289948.1"/>
</dbReference>
<dbReference type="GeneID" id="59237876"/>
<reference evidence="3 4" key="1">
    <citation type="submission" date="2020-07" db="EMBL/GenBank/DDBJ databases">
        <title>The yeast mating-type switching endonuclease HO is a domesticated member of an unorthodox homing genetic element family.</title>
        <authorList>
            <person name="Coughlan A.Y."/>
            <person name="Lombardi L."/>
            <person name="Braun-Galleani S."/>
            <person name="Martos A.R."/>
            <person name="Galeote V."/>
            <person name="Bigey F."/>
            <person name="Dequin S."/>
            <person name="Byrne K.P."/>
            <person name="Wolfe K.H."/>
        </authorList>
    </citation>
    <scope>NUCLEOTIDE SEQUENCE [LARGE SCALE GENOMIC DNA]</scope>
    <source>
        <strain evidence="3 4">NRRL Y-6702</strain>
    </source>
</reference>
<evidence type="ECO:0008006" key="5">
    <source>
        <dbReference type="Google" id="ProtNLM"/>
    </source>
</evidence>
<dbReference type="AlphaFoldDB" id="A0A7H9B5X1"/>
<dbReference type="InterPro" id="IPR051402">
    <property type="entry name" value="KPR-Related"/>
</dbReference>
<dbReference type="KEGG" id="zmk:HG535_0F06300"/>
<name>A0A7H9B5X1_ZYGMR</name>
<dbReference type="InterPro" id="IPR013328">
    <property type="entry name" value="6PGD_dom2"/>
</dbReference>
<keyword evidence="4" id="KW-1185">Reference proteome</keyword>
<dbReference type="Pfam" id="PF02558">
    <property type="entry name" value="ApbA"/>
    <property type="match status" value="1"/>
</dbReference>
<gene>
    <name evidence="3" type="ORF">HG535_0F06300</name>
</gene>
<dbReference type="Gene3D" id="1.10.1040.10">
    <property type="entry name" value="N-(1-d-carboxylethyl)-l-norvaline Dehydrogenase, domain 2"/>
    <property type="match status" value="1"/>
</dbReference>
<evidence type="ECO:0000313" key="4">
    <source>
        <dbReference type="Proteomes" id="UP000509704"/>
    </source>
</evidence>
<dbReference type="InterPro" id="IPR013332">
    <property type="entry name" value="KPR_N"/>
</dbReference>
<organism evidence="3 4">
    <name type="scientific">Zygotorulaspora mrakii</name>
    <name type="common">Zygosaccharomyces mrakii</name>
    <dbReference type="NCBI Taxonomy" id="42260"/>
    <lineage>
        <taxon>Eukaryota</taxon>
        <taxon>Fungi</taxon>
        <taxon>Dikarya</taxon>
        <taxon>Ascomycota</taxon>
        <taxon>Saccharomycotina</taxon>
        <taxon>Saccharomycetes</taxon>
        <taxon>Saccharomycetales</taxon>
        <taxon>Saccharomycetaceae</taxon>
        <taxon>Zygotorulaspora</taxon>
    </lineage>
</organism>
<dbReference type="InterPro" id="IPR036291">
    <property type="entry name" value="NAD(P)-bd_dom_sf"/>
</dbReference>
<dbReference type="InterPro" id="IPR008927">
    <property type="entry name" value="6-PGluconate_DH-like_C_sf"/>
</dbReference>
<dbReference type="PANTHER" id="PTHR21708">
    <property type="entry name" value="PROBABLE 2-DEHYDROPANTOATE 2-REDUCTASE"/>
    <property type="match status" value="1"/>
</dbReference>
<dbReference type="Proteomes" id="UP000509704">
    <property type="component" value="Chromosome 6"/>
</dbReference>
<evidence type="ECO:0000259" key="2">
    <source>
        <dbReference type="Pfam" id="PF08546"/>
    </source>
</evidence>
<evidence type="ECO:0000259" key="1">
    <source>
        <dbReference type="Pfam" id="PF02558"/>
    </source>
</evidence>
<protein>
    <recommendedName>
        <fullName evidence="5">2-dehydropantoate 2-reductase</fullName>
    </recommendedName>
</protein>
<dbReference type="SUPFAM" id="SSF51735">
    <property type="entry name" value="NAD(P)-binding Rossmann-fold domains"/>
    <property type="match status" value="1"/>
</dbReference>
<feature type="domain" description="Ketopantoate reductase N-terminal" evidence="1">
    <location>
        <begin position="7"/>
        <end position="161"/>
    </location>
</feature>
<dbReference type="EMBL" id="CP058609">
    <property type="protein sequence ID" value="QLG74118.1"/>
    <property type="molecule type" value="Genomic_DNA"/>
</dbReference>
<dbReference type="FunFam" id="1.10.1040.10:FF:000017">
    <property type="entry name" value="2-dehydropantoate 2-reductase"/>
    <property type="match status" value="1"/>
</dbReference>
<dbReference type="Pfam" id="PF08546">
    <property type="entry name" value="ApbA_C"/>
    <property type="match status" value="1"/>
</dbReference>
<dbReference type="OrthoDB" id="3609at2759"/>
<sequence>MSSKLNVLLIGAGGVGTIVAYGIDFVGKSNLSIVVRRDYERVKDKGYSIDSVDYGSLSGWKPQKIYSDIDAAADSRTPYNFVVVCTKNLADIVKMEDLVEPVITPEITSIVLMQNGFDLGRPFFTKYPKNVVISGVSHIGSHNHNGSIVQTQNDKSLISYFDNPNLEKSLQEAETKKFISIYSNEKNNCTYFPDAKWYRYRKLVYNATLNTVCALTGVDTGRLELSGGLESLSIPAMHEVIAIAKADDVELPGDVINAVVHSDDGDWFEPSMRVDVKKGNLLELEVILGNLLRVADELQVDAPILTVLYNLLKVVQFRLKESQGMFKLPEKRHVKDKIYK</sequence>